<accession>M3HVF1</accession>
<dbReference type="GO" id="GO:0003677">
    <property type="term" value="F:DNA binding"/>
    <property type="evidence" value="ECO:0007669"/>
    <property type="project" value="InterPro"/>
</dbReference>
<evidence type="ECO:0000259" key="2">
    <source>
        <dbReference type="Pfam" id="PF02384"/>
    </source>
</evidence>
<keyword evidence="3" id="KW-0808">Transferase</keyword>
<dbReference type="InterPro" id="IPR003356">
    <property type="entry name" value="DNA_methylase_A-5"/>
</dbReference>
<dbReference type="AlphaFoldDB" id="M3HVF1"/>
<evidence type="ECO:0000256" key="1">
    <source>
        <dbReference type="ARBA" id="ARBA00006594"/>
    </source>
</evidence>
<feature type="domain" description="DNA methylase adenine-specific" evidence="2">
    <location>
        <begin position="6"/>
        <end position="56"/>
    </location>
</feature>
<dbReference type="GO" id="GO:0008170">
    <property type="term" value="F:N-methyltransferase activity"/>
    <property type="evidence" value="ECO:0007669"/>
    <property type="project" value="InterPro"/>
</dbReference>
<keyword evidence="3" id="KW-0489">Methyltransferase</keyword>
<name>M3HVF1_LEPIT</name>
<evidence type="ECO:0000313" key="4">
    <source>
        <dbReference type="Proteomes" id="UP000011778"/>
    </source>
</evidence>
<comment type="caution">
    <text evidence="3">The sequence shown here is derived from an EMBL/GenBank/DDBJ whole genome shotgun (WGS) entry which is preliminary data.</text>
</comment>
<protein>
    <submittedName>
        <fullName evidence="3">N-6 DNA Methylase domain protein</fullName>
    </submittedName>
</protein>
<organism evidence="3 4">
    <name type="scientific">Leptospira interrogans serovar Copenhageni str. LT2050</name>
    <dbReference type="NCBI Taxonomy" id="1001598"/>
    <lineage>
        <taxon>Bacteria</taxon>
        <taxon>Pseudomonadati</taxon>
        <taxon>Spirochaetota</taxon>
        <taxon>Spirochaetia</taxon>
        <taxon>Leptospirales</taxon>
        <taxon>Leptospiraceae</taxon>
        <taxon>Leptospira</taxon>
    </lineage>
</organism>
<dbReference type="PRINTS" id="PR00507">
    <property type="entry name" value="N12N6MTFRASE"/>
</dbReference>
<dbReference type="Gene3D" id="3.40.50.150">
    <property type="entry name" value="Vaccinia Virus protein VP39"/>
    <property type="match status" value="1"/>
</dbReference>
<dbReference type="SUPFAM" id="SSF53335">
    <property type="entry name" value="S-adenosyl-L-methionine-dependent methyltransferases"/>
    <property type="match status" value="1"/>
</dbReference>
<gene>
    <name evidence="3" type="ORF">LEP1GSC150_1939</name>
</gene>
<feature type="non-terminal residue" evidence="3">
    <location>
        <position position="63"/>
    </location>
</feature>
<sequence>MSQEVNRKNKFLGQFFTPERVAHFLVDWVLGAERITSSEGLKRILDPAIGNGVFFESVLNRLP</sequence>
<evidence type="ECO:0000313" key="3">
    <source>
        <dbReference type="EMBL" id="EMG21881.1"/>
    </source>
</evidence>
<dbReference type="InterPro" id="IPR029063">
    <property type="entry name" value="SAM-dependent_MTases_sf"/>
</dbReference>
<comment type="similarity">
    <text evidence="1">Belongs to the N(4)/N(6)-methyltransferase family.</text>
</comment>
<dbReference type="GO" id="GO:0032259">
    <property type="term" value="P:methylation"/>
    <property type="evidence" value="ECO:0007669"/>
    <property type="project" value="UniProtKB-KW"/>
</dbReference>
<dbReference type="Proteomes" id="UP000011778">
    <property type="component" value="Unassembled WGS sequence"/>
</dbReference>
<dbReference type="EMBL" id="AFMD02000265">
    <property type="protein sequence ID" value="EMG21881.1"/>
    <property type="molecule type" value="Genomic_DNA"/>
</dbReference>
<proteinExistence type="inferred from homology"/>
<reference evidence="3 4" key="1">
    <citation type="submission" date="2013-02" db="EMBL/GenBank/DDBJ databases">
        <authorList>
            <person name="Harkins D.M."/>
            <person name="Durkin A.S."/>
            <person name="Brinkac L.M."/>
            <person name="Haft D.H."/>
            <person name="Selengut J.D."/>
            <person name="Sanka R."/>
            <person name="DePew J."/>
            <person name="Purushe J."/>
            <person name="Tulsiani S.M."/>
            <person name="Graham G.C."/>
            <person name="Burns M.-A."/>
            <person name="Dohnt M.F."/>
            <person name="Smythe L.D."/>
            <person name="McKay D.B."/>
            <person name="Craig S.B."/>
            <person name="Vinetz J.M."/>
            <person name="Sutton G.G."/>
            <person name="Nierman W.C."/>
            <person name="Fouts D.E."/>
        </authorList>
    </citation>
    <scope>NUCLEOTIDE SEQUENCE [LARGE SCALE GENOMIC DNA]</scope>
    <source>
        <strain evidence="3 4">LT2050</strain>
    </source>
</reference>
<dbReference type="Pfam" id="PF02384">
    <property type="entry name" value="N6_Mtase"/>
    <property type="match status" value="1"/>
</dbReference>